<dbReference type="Gene3D" id="3.40.33.10">
    <property type="entry name" value="CAP"/>
    <property type="match status" value="1"/>
</dbReference>
<feature type="compositionally biased region" description="Polar residues" evidence="3">
    <location>
        <begin position="258"/>
        <end position="275"/>
    </location>
</feature>
<proteinExistence type="predicted"/>
<gene>
    <name evidence="6" type="ORF">PMEA_00021465</name>
</gene>
<dbReference type="Pfam" id="PF01549">
    <property type="entry name" value="ShK"/>
    <property type="match status" value="3"/>
</dbReference>
<dbReference type="InterPro" id="IPR003582">
    <property type="entry name" value="ShKT_dom"/>
</dbReference>
<name>A0AAU9VWM7_9CNID</name>
<dbReference type="GO" id="GO:0090729">
    <property type="term" value="F:toxin activity"/>
    <property type="evidence" value="ECO:0007669"/>
    <property type="project" value="UniProtKB-KW"/>
</dbReference>
<evidence type="ECO:0000259" key="5">
    <source>
        <dbReference type="PROSITE" id="PS51670"/>
    </source>
</evidence>
<feature type="chain" id="PRO_5043493941" description="ShKT domain-containing protein" evidence="4">
    <location>
        <begin position="23"/>
        <end position="661"/>
    </location>
</feature>
<keyword evidence="4" id="KW-0732">Signal</keyword>
<feature type="domain" description="ShKT" evidence="5">
    <location>
        <begin position="27"/>
        <end position="63"/>
    </location>
</feature>
<feature type="signal peptide" evidence="4">
    <location>
        <begin position="1"/>
        <end position="22"/>
    </location>
</feature>
<evidence type="ECO:0000313" key="6">
    <source>
        <dbReference type="EMBL" id="CAH3037987.1"/>
    </source>
</evidence>
<dbReference type="PANTHER" id="PTHR10334">
    <property type="entry name" value="CYSTEINE-RICH SECRETORY PROTEIN-RELATED"/>
    <property type="match status" value="1"/>
</dbReference>
<comment type="caution">
    <text evidence="2">Lacks conserved residue(s) required for the propagation of feature annotation.</text>
</comment>
<dbReference type="SUPFAM" id="SSF55797">
    <property type="entry name" value="PR-1-like"/>
    <property type="match status" value="1"/>
</dbReference>
<sequence length="661" mass="75671">MVYLCFFCIILSSFLVLIDCHALPRDCHDRFQNCETWKRSGFCSFRSHAFYLRNGCAKTCGFCKSNTLLNPNLHAVQDALRVVYKGSQKRHNGAVVTVPKVNPGNSVGVLHHHKLPTTPQLPQYHNTLNEPQQEKPECRDRFVPQTCQKWKDADICMDDRYRQYLTYGCSMTCRFCNCRDTYRENPYCNEWKTRGFCETYKEQLETYCPKTCGFCINAEYVETSTTPSQNVTTPSQNSTTNPNSTAASKASDAVQPTKKFSSTQPTQFAETGNINSKRDLPMVPERNSPLWSVNADTRISLPQPQQYDDMEGGAVKRPLEDGTYFTPAKTSDKFEYYTEHYSPDPYVAAAQREEWMSSNGVSPSPSLSRKSKKPEVKEEKEVFKVLKKSNIKDKKHITQAYDTKRNHTQKRLLKALKGKWTFSLSQPGTRSVKPGWKISNSFLQEVTDIYVPKMIIAALLFTCCAFLSRTDGKISLTKSKLFRRSYIGETKGCDKVCQKECIQVHNKYRANHDAPPLAFDQKLADEAQALIDKGVFKHSEWVELKNKGAAFAWGSLFPSFTAVIKNWHDEGAYYDYQTGAPKKNSQVVDHFMQMIWKKARKIGCARGGLYGEPWYVAHYDQAPISQKQNTEENIERPKQDDSEWFKDDSPFSEELSNMQHV</sequence>
<feature type="region of interest" description="Disordered" evidence="3">
    <location>
        <begin position="626"/>
        <end position="661"/>
    </location>
</feature>
<dbReference type="InterPro" id="IPR014044">
    <property type="entry name" value="CAP_dom"/>
</dbReference>
<evidence type="ECO:0000256" key="3">
    <source>
        <dbReference type="SAM" id="MobiDB-lite"/>
    </source>
</evidence>
<keyword evidence="7" id="KW-1185">Reference proteome</keyword>
<accession>A0AAU9VWM7</accession>
<feature type="domain" description="ShKT" evidence="5">
    <location>
        <begin position="178"/>
        <end position="215"/>
    </location>
</feature>
<dbReference type="SMART" id="SM00198">
    <property type="entry name" value="SCP"/>
    <property type="match status" value="1"/>
</dbReference>
<dbReference type="Proteomes" id="UP001159428">
    <property type="component" value="Unassembled WGS sequence"/>
</dbReference>
<dbReference type="SMART" id="SM00254">
    <property type="entry name" value="ShKT"/>
    <property type="match status" value="3"/>
</dbReference>
<feature type="region of interest" description="Disordered" evidence="3">
    <location>
        <begin position="225"/>
        <end position="281"/>
    </location>
</feature>
<evidence type="ECO:0000256" key="1">
    <source>
        <dbReference type="ARBA" id="ARBA00022656"/>
    </source>
</evidence>
<evidence type="ECO:0000256" key="4">
    <source>
        <dbReference type="SAM" id="SignalP"/>
    </source>
</evidence>
<organism evidence="6 7">
    <name type="scientific">Pocillopora meandrina</name>
    <dbReference type="NCBI Taxonomy" id="46732"/>
    <lineage>
        <taxon>Eukaryota</taxon>
        <taxon>Metazoa</taxon>
        <taxon>Cnidaria</taxon>
        <taxon>Anthozoa</taxon>
        <taxon>Hexacorallia</taxon>
        <taxon>Scleractinia</taxon>
        <taxon>Astrocoeniina</taxon>
        <taxon>Pocilloporidae</taxon>
        <taxon>Pocillopora</taxon>
    </lineage>
</organism>
<comment type="caution">
    <text evidence="6">The sequence shown here is derived from an EMBL/GenBank/DDBJ whole genome shotgun (WGS) entry which is preliminary data.</text>
</comment>
<dbReference type="Gene3D" id="1.10.10.1940">
    <property type="match status" value="2"/>
</dbReference>
<evidence type="ECO:0000256" key="2">
    <source>
        <dbReference type="PROSITE-ProRule" id="PRU01005"/>
    </source>
</evidence>
<evidence type="ECO:0000313" key="7">
    <source>
        <dbReference type="Proteomes" id="UP001159428"/>
    </source>
</evidence>
<feature type="compositionally biased region" description="Basic and acidic residues" evidence="3">
    <location>
        <begin position="629"/>
        <end position="649"/>
    </location>
</feature>
<feature type="compositionally biased region" description="Low complexity" evidence="3">
    <location>
        <begin position="228"/>
        <end position="248"/>
    </location>
</feature>
<dbReference type="PROSITE" id="PS51670">
    <property type="entry name" value="SHKT"/>
    <property type="match status" value="2"/>
</dbReference>
<dbReference type="Pfam" id="PF00188">
    <property type="entry name" value="CAP"/>
    <property type="match status" value="1"/>
</dbReference>
<reference evidence="6 7" key="1">
    <citation type="submission" date="2022-05" db="EMBL/GenBank/DDBJ databases">
        <authorList>
            <consortium name="Genoscope - CEA"/>
            <person name="William W."/>
        </authorList>
    </citation>
    <scope>NUCLEOTIDE SEQUENCE [LARGE SCALE GENOMIC DNA]</scope>
</reference>
<keyword evidence="1" id="KW-0800">Toxin</keyword>
<dbReference type="AlphaFoldDB" id="A0AAU9VWM7"/>
<dbReference type="InterPro" id="IPR035940">
    <property type="entry name" value="CAP_sf"/>
</dbReference>
<protein>
    <recommendedName>
        <fullName evidence="5">ShKT domain-containing protein</fullName>
    </recommendedName>
</protein>
<dbReference type="InterPro" id="IPR001283">
    <property type="entry name" value="CRISP-related"/>
</dbReference>
<dbReference type="EMBL" id="CALNXJ010000004">
    <property type="protein sequence ID" value="CAH3037987.1"/>
    <property type="molecule type" value="Genomic_DNA"/>
</dbReference>